<dbReference type="PATRIC" id="fig|1134406.4.peg.2649"/>
<feature type="binding site" evidence="6">
    <location>
        <position position="215"/>
    </location>
    <ligand>
        <name>Mg(2+)</name>
        <dbReference type="ChEBI" id="CHEBI:18420"/>
    </ligand>
</feature>
<name>A0A0P6X2W2_9CHLR</name>
<dbReference type="EMBL" id="LGCL01000024">
    <property type="protein sequence ID" value="KPL77083.1"/>
    <property type="molecule type" value="Genomic_DNA"/>
</dbReference>
<keyword evidence="2 6" id="KW-0479">Metal-binding</keyword>
<dbReference type="AlphaFoldDB" id="A0A0P6X2W2"/>
<dbReference type="SFLD" id="SFLDS00001">
    <property type="entry name" value="Enolase"/>
    <property type="match status" value="1"/>
</dbReference>
<dbReference type="PANTHER" id="PTHR48073">
    <property type="entry name" value="O-SUCCINYLBENZOATE SYNTHASE-RELATED"/>
    <property type="match status" value="1"/>
</dbReference>
<dbReference type="InterPro" id="IPR034603">
    <property type="entry name" value="Dipeptide_epimerase"/>
</dbReference>
<accession>A0A0P6X2W2</accession>
<evidence type="ECO:0000313" key="9">
    <source>
        <dbReference type="EMBL" id="KPL77083.1"/>
    </source>
</evidence>
<dbReference type="InterPro" id="IPR036849">
    <property type="entry name" value="Enolase-like_C_sf"/>
</dbReference>
<feature type="active site" description="Proton acceptor; specific for (S)-substrate epimerization" evidence="5">
    <location>
        <position position="238"/>
    </location>
</feature>
<organism evidence="9 10">
    <name type="scientific">Ornatilinea apprima</name>
    <dbReference type="NCBI Taxonomy" id="1134406"/>
    <lineage>
        <taxon>Bacteria</taxon>
        <taxon>Bacillati</taxon>
        <taxon>Chloroflexota</taxon>
        <taxon>Anaerolineae</taxon>
        <taxon>Anaerolineales</taxon>
        <taxon>Anaerolineaceae</taxon>
        <taxon>Ornatilinea</taxon>
    </lineage>
</organism>
<keyword evidence="3 6" id="KW-0460">Magnesium</keyword>
<dbReference type="SUPFAM" id="SSF51604">
    <property type="entry name" value="Enolase C-terminal domain-like"/>
    <property type="match status" value="1"/>
</dbReference>
<dbReference type="SMART" id="SM00922">
    <property type="entry name" value="MR_MLE"/>
    <property type="match status" value="1"/>
</dbReference>
<dbReference type="PROSITE" id="PS00909">
    <property type="entry name" value="MR_MLE_2"/>
    <property type="match status" value="1"/>
</dbReference>
<comment type="cofactor">
    <cofactor evidence="6 7">
        <name>Mg(2+)</name>
        <dbReference type="ChEBI" id="CHEBI:18420"/>
    </cofactor>
    <text evidence="6 7">Binds 1 Mg(2+) ion per subunit.</text>
</comment>
<dbReference type="SUPFAM" id="SSF54826">
    <property type="entry name" value="Enolase N-terminal domain-like"/>
    <property type="match status" value="1"/>
</dbReference>
<dbReference type="InterPro" id="IPR013342">
    <property type="entry name" value="Mandelate_racemase_C"/>
</dbReference>
<feature type="binding site" evidence="6">
    <location>
        <position position="164"/>
    </location>
    <ligand>
        <name>Mg(2+)</name>
        <dbReference type="ChEBI" id="CHEBI:18420"/>
    </ligand>
</feature>
<gene>
    <name evidence="9" type="ORF">ADN00_10850</name>
</gene>
<evidence type="ECO:0000256" key="3">
    <source>
        <dbReference type="ARBA" id="ARBA00022842"/>
    </source>
</evidence>
<evidence type="ECO:0000256" key="2">
    <source>
        <dbReference type="ARBA" id="ARBA00022723"/>
    </source>
</evidence>
<dbReference type="Gene3D" id="3.30.390.10">
    <property type="entry name" value="Enolase-like, N-terminal domain"/>
    <property type="match status" value="1"/>
</dbReference>
<evidence type="ECO:0000313" key="10">
    <source>
        <dbReference type="Proteomes" id="UP000050417"/>
    </source>
</evidence>
<dbReference type="Pfam" id="PF13378">
    <property type="entry name" value="MR_MLE_C"/>
    <property type="match status" value="1"/>
</dbReference>
<evidence type="ECO:0000256" key="4">
    <source>
        <dbReference type="ARBA" id="ARBA00023235"/>
    </source>
</evidence>
<dbReference type="EC" id="5.1.1.-" evidence="7"/>
<comment type="similarity">
    <text evidence="1 7">Belongs to the mandelate racemase/muconate lactonizing enzyme family.</text>
</comment>
<feature type="active site" description="Proton acceptor; specific for (R)-substrate epimerization" evidence="5">
    <location>
        <position position="139"/>
    </location>
</feature>
<reference evidence="9 10" key="1">
    <citation type="submission" date="2015-07" db="EMBL/GenBank/DDBJ databases">
        <title>Genome sequence of Ornatilinea apprima DSM 23815.</title>
        <authorList>
            <person name="Hemp J."/>
            <person name="Ward L.M."/>
            <person name="Pace L.A."/>
            <person name="Fischer W.W."/>
        </authorList>
    </citation>
    <scope>NUCLEOTIDE SEQUENCE [LARGE SCALE GENOMIC DNA]</scope>
    <source>
        <strain evidence="9 10">P3M-1</strain>
    </source>
</reference>
<dbReference type="Gene3D" id="3.20.20.120">
    <property type="entry name" value="Enolase-like C-terminal domain"/>
    <property type="match status" value="1"/>
</dbReference>
<dbReference type="CDD" id="cd03319">
    <property type="entry name" value="L-Ala-DL-Glu_epimerase"/>
    <property type="match status" value="1"/>
</dbReference>
<feature type="binding site" evidence="6">
    <location>
        <position position="190"/>
    </location>
    <ligand>
        <name>Mg(2+)</name>
        <dbReference type="ChEBI" id="CHEBI:18420"/>
    </ligand>
</feature>
<dbReference type="GO" id="GO:0046872">
    <property type="term" value="F:metal ion binding"/>
    <property type="evidence" value="ECO:0007669"/>
    <property type="project" value="UniProtKB-KW"/>
</dbReference>
<protein>
    <recommendedName>
        <fullName evidence="7">Dipeptide epimerase</fullName>
        <ecNumber evidence="7">5.1.1.-</ecNumber>
    </recommendedName>
</protein>
<dbReference type="SFLD" id="SFLDG00180">
    <property type="entry name" value="muconate_cycloisomerase"/>
    <property type="match status" value="1"/>
</dbReference>
<feature type="domain" description="Mandelate racemase/muconate lactonizing enzyme C-terminal" evidence="8">
    <location>
        <begin position="120"/>
        <end position="211"/>
    </location>
</feature>
<dbReference type="PANTHER" id="PTHR48073:SF2">
    <property type="entry name" value="O-SUCCINYLBENZOATE SYNTHASE"/>
    <property type="match status" value="1"/>
</dbReference>
<dbReference type="InterPro" id="IPR029017">
    <property type="entry name" value="Enolase-like_N"/>
</dbReference>
<evidence type="ECO:0000256" key="5">
    <source>
        <dbReference type="PIRSR" id="PIRSR634603-1"/>
    </source>
</evidence>
<dbReference type="GO" id="GO:0009063">
    <property type="term" value="P:amino acid catabolic process"/>
    <property type="evidence" value="ECO:0007669"/>
    <property type="project" value="InterPro"/>
</dbReference>
<dbReference type="Proteomes" id="UP000050417">
    <property type="component" value="Unassembled WGS sequence"/>
</dbReference>
<evidence type="ECO:0000256" key="6">
    <source>
        <dbReference type="PIRSR" id="PIRSR634603-3"/>
    </source>
</evidence>
<sequence length="327" mass="35826">MRNPFRLSYGVSDTRDVYWLRLEGDEGWGEAAIPPYYGVDTPAMIAVWQRAAHNLQPFPDEPQAVAAWVGGDGPAPARCALELALYDRIARRQGVPLWQLLHLPQPQKIATSFTIAIDTPEAMAEMASGIASFPIIKVKLGSEDDEARLAAIRSARPDVKLRVDANAGWTLEQARDLVDRLCRYDLEMIEQPLPKEQIEAMGALQKKCPVPVTADESVQTLQDVERLAAAGVQAINVKLMKVGGITPALHIFRRAQELGLRVMLGQMIETSIGATAMAHFTGLAEWVDLDSPMLVSNDPFEGILYDAHAVIQMPARVGIGVRGLESD</sequence>
<proteinExistence type="inferred from homology"/>
<dbReference type="InterPro" id="IPR018110">
    <property type="entry name" value="Mandel_Rmase/mucon_lact_enz_CS"/>
</dbReference>
<evidence type="ECO:0000256" key="7">
    <source>
        <dbReference type="RuleBase" id="RU366006"/>
    </source>
</evidence>
<comment type="caution">
    <text evidence="9">The sequence shown here is derived from an EMBL/GenBank/DDBJ whole genome shotgun (WGS) entry which is preliminary data.</text>
</comment>
<evidence type="ECO:0000259" key="8">
    <source>
        <dbReference type="SMART" id="SM00922"/>
    </source>
</evidence>
<keyword evidence="4 7" id="KW-0413">Isomerase</keyword>
<dbReference type="GO" id="GO:0016855">
    <property type="term" value="F:racemase and epimerase activity, acting on amino acids and derivatives"/>
    <property type="evidence" value="ECO:0007669"/>
    <property type="project" value="UniProtKB-UniRule"/>
</dbReference>
<dbReference type="SFLD" id="SFLDF00009">
    <property type="entry name" value="o-succinylbenzoate_synthase"/>
    <property type="match status" value="1"/>
</dbReference>
<dbReference type="STRING" id="1134406.ADN00_10850"/>
<keyword evidence="10" id="KW-1185">Reference proteome</keyword>
<evidence type="ECO:0000256" key="1">
    <source>
        <dbReference type="ARBA" id="ARBA00008031"/>
    </source>
</evidence>
<dbReference type="InterPro" id="IPR029065">
    <property type="entry name" value="Enolase_C-like"/>
</dbReference>